<dbReference type="PROSITE" id="PS50119">
    <property type="entry name" value="ZF_BBOX"/>
    <property type="match status" value="2"/>
</dbReference>
<evidence type="ECO:0000259" key="2">
    <source>
        <dbReference type="PROSITE" id="PS50119"/>
    </source>
</evidence>
<dbReference type="Proteomes" id="UP000507470">
    <property type="component" value="Unassembled WGS sequence"/>
</dbReference>
<keyword evidence="4" id="KW-1185">Reference proteome</keyword>
<reference evidence="3 4" key="1">
    <citation type="submission" date="2020-06" db="EMBL/GenBank/DDBJ databases">
        <authorList>
            <person name="Li R."/>
            <person name="Bekaert M."/>
        </authorList>
    </citation>
    <scope>NUCLEOTIDE SEQUENCE [LARGE SCALE GENOMIC DNA]</scope>
    <source>
        <strain evidence="4">wild</strain>
    </source>
</reference>
<dbReference type="PANTHER" id="PTHR25462">
    <property type="entry name" value="BONUS, ISOFORM C-RELATED"/>
    <property type="match status" value="1"/>
</dbReference>
<accession>A0A6J8AQF0</accession>
<dbReference type="InterPro" id="IPR047153">
    <property type="entry name" value="TRIM45/56/19-like"/>
</dbReference>
<dbReference type="GO" id="GO:0061630">
    <property type="term" value="F:ubiquitin protein ligase activity"/>
    <property type="evidence" value="ECO:0007669"/>
    <property type="project" value="TreeGrafter"/>
</dbReference>
<dbReference type="Gene3D" id="3.30.160.60">
    <property type="entry name" value="Classic Zinc Finger"/>
    <property type="match status" value="1"/>
</dbReference>
<dbReference type="PANTHER" id="PTHR25462:SF305">
    <property type="entry name" value="RING-TYPE DOMAIN-CONTAINING PROTEIN"/>
    <property type="match status" value="1"/>
</dbReference>
<keyword evidence="1" id="KW-0862">Zinc</keyword>
<dbReference type="SUPFAM" id="SSF57845">
    <property type="entry name" value="B-box zinc-binding domain"/>
    <property type="match status" value="1"/>
</dbReference>
<keyword evidence="1" id="KW-0479">Metal-binding</keyword>
<gene>
    <name evidence="3" type="ORF">MCOR_10059</name>
</gene>
<dbReference type="SMART" id="SM00336">
    <property type="entry name" value="BBOX"/>
    <property type="match status" value="2"/>
</dbReference>
<dbReference type="Pfam" id="PF00643">
    <property type="entry name" value="zf-B_box"/>
    <property type="match status" value="1"/>
</dbReference>
<proteinExistence type="predicted"/>
<protein>
    <recommendedName>
        <fullName evidence="2">B box-type domain-containing protein</fullName>
    </recommendedName>
</protein>
<organism evidence="3 4">
    <name type="scientific">Mytilus coruscus</name>
    <name type="common">Sea mussel</name>
    <dbReference type="NCBI Taxonomy" id="42192"/>
    <lineage>
        <taxon>Eukaryota</taxon>
        <taxon>Metazoa</taxon>
        <taxon>Spiralia</taxon>
        <taxon>Lophotrochozoa</taxon>
        <taxon>Mollusca</taxon>
        <taxon>Bivalvia</taxon>
        <taxon>Autobranchia</taxon>
        <taxon>Pteriomorphia</taxon>
        <taxon>Mytilida</taxon>
        <taxon>Mytiloidea</taxon>
        <taxon>Mytilidae</taxon>
        <taxon>Mytilinae</taxon>
        <taxon>Mytilus</taxon>
    </lineage>
</organism>
<sequence>MAKAASESCEICEGGTGHHYCQQCDQIFCDNCKTAHLRIKTTKCHTFQSVRKINPEENLFCSEHDEPFIFHCVDCDTVVCQTCVVKKHNRHDMISIKDSVLKLKEQLETCVESKSKAISNDSKQLKQGDKVYRSDAKAVIKSITEDATRMKDWIDAKAEAFIKLVKEIEAKNHKILSKAYSGKKMYL</sequence>
<feature type="domain" description="B box-type" evidence="2">
    <location>
        <begin position="56"/>
        <end position="96"/>
    </location>
</feature>
<evidence type="ECO:0000313" key="4">
    <source>
        <dbReference type="Proteomes" id="UP000507470"/>
    </source>
</evidence>
<dbReference type="CDD" id="cd19757">
    <property type="entry name" value="Bbox1"/>
    <property type="match status" value="1"/>
</dbReference>
<dbReference type="AlphaFoldDB" id="A0A6J8AQF0"/>
<dbReference type="InterPro" id="IPR000315">
    <property type="entry name" value="Znf_B-box"/>
</dbReference>
<keyword evidence="1" id="KW-0863">Zinc-finger</keyword>
<dbReference type="GO" id="GO:0008270">
    <property type="term" value="F:zinc ion binding"/>
    <property type="evidence" value="ECO:0007669"/>
    <property type="project" value="UniProtKB-KW"/>
</dbReference>
<dbReference type="GO" id="GO:0005654">
    <property type="term" value="C:nucleoplasm"/>
    <property type="evidence" value="ECO:0007669"/>
    <property type="project" value="TreeGrafter"/>
</dbReference>
<dbReference type="OrthoDB" id="6081610at2759"/>
<evidence type="ECO:0000313" key="3">
    <source>
        <dbReference type="EMBL" id="CAC5371692.1"/>
    </source>
</evidence>
<evidence type="ECO:0000256" key="1">
    <source>
        <dbReference type="PROSITE-ProRule" id="PRU00024"/>
    </source>
</evidence>
<dbReference type="EMBL" id="CACVKT020001790">
    <property type="protein sequence ID" value="CAC5371692.1"/>
    <property type="molecule type" value="Genomic_DNA"/>
</dbReference>
<feature type="domain" description="B box-type" evidence="2">
    <location>
        <begin position="4"/>
        <end position="50"/>
    </location>
</feature>
<name>A0A6J8AQF0_MYTCO</name>